<gene>
    <name evidence="2" type="ORF">GEMHA0001_1098</name>
</gene>
<dbReference type="eggNOG" id="COG3475">
    <property type="taxonomic scope" value="Bacteria"/>
</dbReference>
<keyword evidence="3" id="KW-1185">Reference proteome</keyword>
<dbReference type="Pfam" id="PF04991">
    <property type="entry name" value="LicD"/>
    <property type="match status" value="1"/>
</dbReference>
<accession>C5NWF8</accession>
<dbReference type="GeneID" id="93288642"/>
<proteinExistence type="predicted"/>
<dbReference type="AlphaFoldDB" id="C5NWF8"/>
<feature type="domain" description="LicD/FKTN/FKRP nucleotidyltransferase" evidence="1">
    <location>
        <begin position="22"/>
        <end position="243"/>
    </location>
</feature>
<protein>
    <submittedName>
        <fullName evidence="2">LICD family protein</fullName>
    </submittedName>
</protein>
<comment type="caution">
    <text evidence="2">The sequence shown here is derived from an EMBL/GenBank/DDBJ whole genome shotgun (WGS) entry which is preliminary data.</text>
</comment>
<dbReference type="PANTHER" id="PTHR43404">
    <property type="entry name" value="LIPOPOLYSACCHARIDE CHOLINEPHOSPHOTRANSFERASE LICD"/>
    <property type="match status" value="1"/>
</dbReference>
<dbReference type="InterPro" id="IPR052942">
    <property type="entry name" value="LPS_cholinephosphotransferase"/>
</dbReference>
<evidence type="ECO:0000313" key="3">
    <source>
        <dbReference type="Proteomes" id="UP000006004"/>
    </source>
</evidence>
<reference evidence="2" key="1">
    <citation type="submission" date="2009-01" db="EMBL/GenBank/DDBJ databases">
        <authorList>
            <person name="Fulton L."/>
            <person name="Clifton S."/>
            <person name="Chinwalla A.T."/>
            <person name="Mitreva M."/>
            <person name="Sodergren E."/>
            <person name="Weinstock G."/>
            <person name="Clifton S."/>
            <person name="Dooling D.J."/>
            <person name="Fulton B."/>
            <person name="Minx P."/>
            <person name="Pepin K.H."/>
            <person name="Johnson M."/>
            <person name="Bhonagiri V."/>
            <person name="Nash W.E."/>
            <person name="Mardis E.R."/>
            <person name="Wilson R.K."/>
        </authorList>
    </citation>
    <scope>NUCLEOTIDE SEQUENCE [LARGE SCALE GENOMIC DNA]</scope>
    <source>
        <strain evidence="2">ATCC 10379</strain>
    </source>
</reference>
<sequence length="281" mass="33034">MSSLKEIQNKSLEMAEYFVEFCKKHDLLCYLCGGGAIGGLRNKGFIPWDDDLDFFMPRKDYEKLPELWRKYAKEQYFLSKSDSNFVDRNLFITIRDKETTCIKPYQQDLDMPHGLALDVIPLDYYPKNEEDRKKQVRWALIYSLFCAQTIPEKHGAIMKWGSTILLGLTPSRLRYKIWKKAEKEMTKYTLEESDGITELCTGPGYMKKKYPIEAFEDNIFIDFENTKMPIPVGYDIYLKTAFGDYMTPPPKEKQVPHHDVVIADMENSYLKYKGEYYGRKN</sequence>
<organism evidence="2 3">
    <name type="scientific">Gemella haemolysans ATCC 10379</name>
    <dbReference type="NCBI Taxonomy" id="546270"/>
    <lineage>
        <taxon>Bacteria</taxon>
        <taxon>Bacillati</taxon>
        <taxon>Bacillota</taxon>
        <taxon>Bacilli</taxon>
        <taxon>Bacillales</taxon>
        <taxon>Gemellaceae</taxon>
        <taxon>Gemella</taxon>
    </lineage>
</organism>
<dbReference type="OrthoDB" id="9786100at2"/>
<dbReference type="EMBL" id="ACDZ02000009">
    <property type="protein sequence ID" value="EER68422.1"/>
    <property type="molecule type" value="Genomic_DNA"/>
</dbReference>
<name>C5NWF8_9BACL</name>
<dbReference type="RefSeq" id="WP_003144493.1">
    <property type="nucleotide sequence ID" value="NZ_ACDZ02000009.1"/>
</dbReference>
<dbReference type="Proteomes" id="UP000006004">
    <property type="component" value="Unassembled WGS sequence"/>
</dbReference>
<dbReference type="GO" id="GO:0009100">
    <property type="term" value="P:glycoprotein metabolic process"/>
    <property type="evidence" value="ECO:0007669"/>
    <property type="project" value="UniProtKB-ARBA"/>
</dbReference>
<evidence type="ECO:0000313" key="2">
    <source>
        <dbReference type="EMBL" id="EER68422.1"/>
    </source>
</evidence>
<reference evidence="2" key="2">
    <citation type="submission" date="2009-06" db="EMBL/GenBank/DDBJ databases">
        <authorList>
            <person name="Sebastian Y."/>
            <person name="Madupu R."/>
            <person name="Durkin A.S."/>
            <person name="Torralba M."/>
            <person name="Methe B."/>
            <person name="Sutton G.G."/>
            <person name="Strausberg R.L."/>
            <person name="Nelson K.E."/>
        </authorList>
    </citation>
    <scope>NUCLEOTIDE SEQUENCE [LARGE SCALE GENOMIC DNA]</scope>
    <source>
        <strain evidence="2">ATCC 10379</strain>
    </source>
</reference>
<dbReference type="PANTHER" id="PTHR43404:SF2">
    <property type="entry name" value="LIPOPOLYSACCHARIDE CHOLINEPHOSPHOTRANSFERASE LICD"/>
    <property type="match status" value="1"/>
</dbReference>
<dbReference type="InterPro" id="IPR007074">
    <property type="entry name" value="LicD/FKTN/FKRP_NTP_transf"/>
</dbReference>
<evidence type="ECO:0000259" key="1">
    <source>
        <dbReference type="Pfam" id="PF04991"/>
    </source>
</evidence>